<reference evidence="2 3" key="1">
    <citation type="submission" date="2022-03" db="EMBL/GenBank/DDBJ databases">
        <authorList>
            <person name="Macdonald S."/>
            <person name="Ahmed S."/>
            <person name="Newling K."/>
        </authorList>
    </citation>
    <scope>NUCLEOTIDE SEQUENCE [LARGE SCALE GENOMIC DNA]</scope>
</reference>
<dbReference type="AlphaFoldDB" id="A0ABC8JHD8"/>
<gene>
    <name evidence="2" type="ORF">ERUC_LOCUS11271</name>
</gene>
<dbReference type="Pfam" id="PF08268">
    <property type="entry name" value="FBA_3"/>
    <property type="match status" value="1"/>
</dbReference>
<sequence>MAGAPRLQSLPKDLKIHLLLCMPANDVGRLMLYAPDFAAIVREANLEKAYENEDAFVVLSGYRSRGWNFLLSRFRDTKSVTPLPLSVTDRYLDLLPLSHCNGVICSRSDKDCVLMNPSIGYCKVLPRLLSQDLEEVNTFLGFSPSISKFKVVALSRSHPKLPFGNPRVLTVEDKECLWEWRALECDIADHKPESASDMSSVCINENLYYAAQLLLPTVPGSSSITMAMICFNLKTEAFVSCQIPETSVSKYTRSETCPFNIRGKVGISFADNKQGQHRIWVLEDVHQNNWSLLLLNIHPNILDMDKWLPHGPPPFRGLTKNGGMVYAKAGVKDLVIGYFDDEQSQESIVEGVLRDRSMVLFWDYVSGVCFF</sequence>
<dbReference type="InterPro" id="IPR017451">
    <property type="entry name" value="F-box-assoc_interact_dom"/>
</dbReference>
<dbReference type="NCBIfam" id="TIGR01640">
    <property type="entry name" value="F_box_assoc_1"/>
    <property type="match status" value="1"/>
</dbReference>
<dbReference type="EMBL" id="CAKOAT010108487">
    <property type="protein sequence ID" value="CAH8328130.1"/>
    <property type="molecule type" value="Genomic_DNA"/>
</dbReference>
<dbReference type="InterPro" id="IPR013187">
    <property type="entry name" value="F-box-assoc_dom_typ3"/>
</dbReference>
<keyword evidence="3" id="KW-1185">Reference proteome</keyword>
<dbReference type="Proteomes" id="UP001642260">
    <property type="component" value="Unassembled WGS sequence"/>
</dbReference>
<organism evidence="2 3">
    <name type="scientific">Eruca vesicaria subsp. sativa</name>
    <name type="common">Garden rocket</name>
    <name type="synonym">Eruca sativa</name>
    <dbReference type="NCBI Taxonomy" id="29727"/>
    <lineage>
        <taxon>Eukaryota</taxon>
        <taxon>Viridiplantae</taxon>
        <taxon>Streptophyta</taxon>
        <taxon>Embryophyta</taxon>
        <taxon>Tracheophyta</taxon>
        <taxon>Spermatophyta</taxon>
        <taxon>Magnoliopsida</taxon>
        <taxon>eudicotyledons</taxon>
        <taxon>Gunneridae</taxon>
        <taxon>Pentapetalae</taxon>
        <taxon>rosids</taxon>
        <taxon>malvids</taxon>
        <taxon>Brassicales</taxon>
        <taxon>Brassicaceae</taxon>
        <taxon>Brassiceae</taxon>
        <taxon>Eruca</taxon>
    </lineage>
</organism>
<name>A0ABC8JHD8_ERUVS</name>
<feature type="domain" description="F-box associated beta-propeller type 3" evidence="1">
    <location>
        <begin position="71"/>
        <end position="345"/>
    </location>
</feature>
<dbReference type="PANTHER" id="PTHR31111">
    <property type="entry name" value="BNAA05G37150D PROTEIN-RELATED"/>
    <property type="match status" value="1"/>
</dbReference>
<dbReference type="PANTHER" id="PTHR31111:SF125">
    <property type="entry name" value="F-BOX PROTEIN CPR30-LIKE"/>
    <property type="match status" value="1"/>
</dbReference>
<accession>A0ABC8JHD8</accession>
<proteinExistence type="predicted"/>
<evidence type="ECO:0000313" key="3">
    <source>
        <dbReference type="Proteomes" id="UP001642260"/>
    </source>
</evidence>
<comment type="caution">
    <text evidence="2">The sequence shown here is derived from an EMBL/GenBank/DDBJ whole genome shotgun (WGS) entry which is preliminary data.</text>
</comment>
<evidence type="ECO:0000259" key="1">
    <source>
        <dbReference type="Pfam" id="PF08268"/>
    </source>
</evidence>
<protein>
    <recommendedName>
        <fullName evidence="1">F-box associated beta-propeller type 3 domain-containing protein</fullName>
    </recommendedName>
</protein>
<evidence type="ECO:0000313" key="2">
    <source>
        <dbReference type="EMBL" id="CAH8328130.1"/>
    </source>
</evidence>